<protein>
    <submittedName>
        <fullName evidence="3">Uncharacterized protein</fullName>
    </submittedName>
</protein>
<sequence>MGRAAFRATHAKTGGKFPPKKGSAGAQPHGSNEAIIKEALRSLDPEQSKIEAAKNPNIVLADEALNENWVNDGNGGMKPATSFQEALDYLASRNAQLFRKQTANDYELTEIVVHLPDNLCIDDPVNVSYVLDENGKQVISEKTGQPLTKPRRIARDPDEARRYFNDAQEFLTEHGIVAGGHDGLHWRTDQYSEHRPHMQLGFDSYAVDPKHPGFLRNEFSRKWFSHRDVVYPDGHPKAGKSVSGKVKLSDYQTAMREHMIERGWPVEAEIDKANEGSYLGKKNYARADNNRIIAEDRLAAAREQEDQNAVDLAELEEADADLEERTQDIAQRETDWLTRKRKLDAREADLDRRDQETADDRLAAQNERREAESLNAAKRAEIARLRALREDVERDLAAAGPAPQPPSYDDMRAEFLGEQSAQLTAFAKSRKRPDGTTMLDDFEDWARAKHAKLTRQGQPVGRYETWRDRTAAAQKRLTMAQLNDAPMRASERDRGHGYGE</sequence>
<comment type="caution">
    <text evidence="3">The sequence shown here is derived from an EMBL/GenBank/DDBJ whole genome shotgun (WGS) entry which is preliminary data.</text>
</comment>
<keyword evidence="4" id="KW-1185">Reference proteome</keyword>
<dbReference type="EMBL" id="MWZD01000013">
    <property type="protein sequence ID" value="PRI12128.1"/>
    <property type="molecule type" value="Genomic_DNA"/>
</dbReference>
<evidence type="ECO:0000313" key="3">
    <source>
        <dbReference type="EMBL" id="PRI12128.1"/>
    </source>
</evidence>
<feature type="region of interest" description="Disordered" evidence="2">
    <location>
        <begin position="1"/>
        <end position="30"/>
    </location>
</feature>
<accession>A0A2S9QRC5</accession>
<keyword evidence="1" id="KW-0175">Coiled coil</keyword>
<evidence type="ECO:0000313" key="4">
    <source>
        <dbReference type="Proteomes" id="UP000238650"/>
    </source>
</evidence>
<gene>
    <name evidence="3" type="ORF">B4915_03480</name>
</gene>
<feature type="region of interest" description="Disordered" evidence="2">
    <location>
        <begin position="480"/>
        <end position="500"/>
    </location>
</feature>
<feature type="compositionally biased region" description="Basic and acidic residues" evidence="2">
    <location>
        <begin position="489"/>
        <end position="500"/>
    </location>
</feature>
<dbReference type="Gene3D" id="3.30.930.30">
    <property type="match status" value="1"/>
</dbReference>
<evidence type="ECO:0000256" key="2">
    <source>
        <dbReference type="SAM" id="MobiDB-lite"/>
    </source>
</evidence>
<feature type="coiled-coil region" evidence="1">
    <location>
        <begin position="284"/>
        <end position="335"/>
    </location>
</feature>
<reference evidence="3 4" key="1">
    <citation type="journal article" date="2017" name="New Microbes New Infect">
        <title>Genome sequence of 'Leucobacter massiliensis' sp. nov. isolated from human pharynx after travel to the 2014 Hajj.</title>
        <authorList>
            <person name="Leangapichart T."/>
            <person name="Gautret P."/>
            <person name="Nguyen T.T."/>
            <person name="Armstrong N."/>
            <person name="Rolain J.M."/>
        </authorList>
    </citation>
    <scope>NUCLEOTIDE SEQUENCE [LARGE SCALE GENOMIC DNA]</scope>
    <source>
        <strain evidence="3 4">122RC15</strain>
    </source>
</reference>
<feature type="coiled-coil region" evidence="1">
    <location>
        <begin position="361"/>
        <end position="395"/>
    </location>
</feature>
<dbReference type="AlphaFoldDB" id="A0A2S9QRC5"/>
<organism evidence="3 4">
    <name type="scientific">Leucobacter massiliensis</name>
    <dbReference type="NCBI Taxonomy" id="1686285"/>
    <lineage>
        <taxon>Bacteria</taxon>
        <taxon>Bacillati</taxon>
        <taxon>Actinomycetota</taxon>
        <taxon>Actinomycetes</taxon>
        <taxon>Micrococcales</taxon>
        <taxon>Microbacteriaceae</taxon>
        <taxon>Leucobacter</taxon>
    </lineage>
</organism>
<dbReference type="Proteomes" id="UP000238650">
    <property type="component" value="Unassembled WGS sequence"/>
</dbReference>
<name>A0A2S9QRC5_9MICO</name>
<evidence type="ECO:0000256" key="1">
    <source>
        <dbReference type="SAM" id="Coils"/>
    </source>
</evidence>
<proteinExistence type="predicted"/>